<feature type="compositionally biased region" description="Acidic residues" evidence="1">
    <location>
        <begin position="230"/>
        <end position="244"/>
    </location>
</feature>
<feature type="transmembrane region" description="Helical" evidence="2">
    <location>
        <begin position="85"/>
        <end position="107"/>
    </location>
</feature>
<keyword evidence="4" id="KW-1185">Reference proteome</keyword>
<protein>
    <recommendedName>
        <fullName evidence="5">MARVEL domain-containing protein</fullName>
    </recommendedName>
</protein>
<reference evidence="3" key="1">
    <citation type="submission" date="2020-11" db="EMBL/GenBank/DDBJ databases">
        <authorList>
            <consortium name="DOE Joint Genome Institute"/>
            <person name="Ahrendt S."/>
            <person name="Riley R."/>
            <person name="Andreopoulos W."/>
            <person name="Labutti K."/>
            <person name="Pangilinan J."/>
            <person name="Ruiz-Duenas F.J."/>
            <person name="Barrasa J.M."/>
            <person name="Sanchez-Garcia M."/>
            <person name="Camarero S."/>
            <person name="Miyauchi S."/>
            <person name="Serrano A."/>
            <person name="Linde D."/>
            <person name="Babiker R."/>
            <person name="Drula E."/>
            <person name="Ayuso-Fernandez I."/>
            <person name="Pacheco R."/>
            <person name="Padilla G."/>
            <person name="Ferreira P."/>
            <person name="Barriuso J."/>
            <person name="Kellner H."/>
            <person name="Castanera R."/>
            <person name="Alfaro M."/>
            <person name="Ramirez L."/>
            <person name="Pisabarro A.G."/>
            <person name="Kuo A."/>
            <person name="Tritt A."/>
            <person name="Lipzen A."/>
            <person name="He G."/>
            <person name="Yan M."/>
            <person name="Ng V."/>
            <person name="Cullen D."/>
            <person name="Martin F."/>
            <person name="Rosso M.-N."/>
            <person name="Henrissat B."/>
            <person name="Hibbett D."/>
            <person name="Martinez A.T."/>
            <person name="Grigoriev I.V."/>
        </authorList>
    </citation>
    <scope>NUCLEOTIDE SEQUENCE</scope>
    <source>
        <strain evidence="3">CBS 506.95</strain>
    </source>
</reference>
<dbReference type="OrthoDB" id="2218151at2759"/>
<gene>
    <name evidence="3" type="ORF">CPB83DRAFT_844444</name>
</gene>
<evidence type="ECO:0000256" key="2">
    <source>
        <dbReference type="SAM" id="Phobius"/>
    </source>
</evidence>
<dbReference type="Proteomes" id="UP000807306">
    <property type="component" value="Unassembled WGS sequence"/>
</dbReference>
<feature type="transmembrane region" description="Helical" evidence="2">
    <location>
        <begin position="55"/>
        <end position="73"/>
    </location>
</feature>
<name>A0A9P6ERW0_9AGAR</name>
<dbReference type="GO" id="GO:0016020">
    <property type="term" value="C:membrane"/>
    <property type="evidence" value="ECO:0007669"/>
    <property type="project" value="UniProtKB-SubCell"/>
</dbReference>
<feature type="region of interest" description="Disordered" evidence="1">
    <location>
        <begin position="360"/>
        <end position="382"/>
    </location>
</feature>
<keyword evidence="2" id="KW-1133">Transmembrane helix</keyword>
<feature type="transmembrane region" description="Helical" evidence="2">
    <location>
        <begin position="127"/>
        <end position="149"/>
    </location>
</feature>
<evidence type="ECO:0000256" key="1">
    <source>
        <dbReference type="SAM" id="MobiDB-lite"/>
    </source>
</evidence>
<feature type="region of interest" description="Disordered" evidence="1">
    <location>
        <begin position="213"/>
        <end position="284"/>
    </location>
</feature>
<evidence type="ECO:0000313" key="3">
    <source>
        <dbReference type="EMBL" id="KAF9533727.1"/>
    </source>
</evidence>
<dbReference type="EMBL" id="MU157827">
    <property type="protein sequence ID" value="KAF9533727.1"/>
    <property type="molecule type" value="Genomic_DNA"/>
</dbReference>
<keyword evidence="2" id="KW-0812">Transmembrane</keyword>
<sequence length="382" mass="41109">MGLMDTFSEYAAKLAPSKTSKPLGGGIGPGGHGMVHPGDDMIVSKPTIVFHSCQIFFNFLALCCYASVASFQAKFGVGPSGLSGFAIFTSLMGILLSAFMLFVPVAYEKHDKFVRLASALKEVRVGFILTGTGITFSLLISFIVTISAFTQPGCKDPNNDPHAEEKGDAFKKGLSGWCITKKAAAIFFWLAFVFWVASVVVLVLDWRSGKLHAPQRRDEPFQPPARIQHDEEEGDVDADEDDDYEHIPPARRTTGPPAMGNNRYEDNSNADQSPFADPRYPAQTPLTYTPAPAGRASMDTYGAFSDPAPSGFGSSGYNNNNNSGRVTAPPTLPEPDFGQPMVSRTMQYADPYAAVRASIVGGGQSPTGVPPSYENSGYQGYR</sequence>
<feature type="compositionally biased region" description="Polar residues" evidence="1">
    <location>
        <begin position="373"/>
        <end position="382"/>
    </location>
</feature>
<accession>A0A9P6ERW0</accession>
<comment type="caution">
    <text evidence="3">The sequence shown here is derived from an EMBL/GenBank/DDBJ whole genome shotgun (WGS) entry which is preliminary data.</text>
</comment>
<dbReference type="AlphaFoldDB" id="A0A9P6ERW0"/>
<organism evidence="3 4">
    <name type="scientific">Crepidotus variabilis</name>
    <dbReference type="NCBI Taxonomy" id="179855"/>
    <lineage>
        <taxon>Eukaryota</taxon>
        <taxon>Fungi</taxon>
        <taxon>Dikarya</taxon>
        <taxon>Basidiomycota</taxon>
        <taxon>Agaricomycotina</taxon>
        <taxon>Agaricomycetes</taxon>
        <taxon>Agaricomycetidae</taxon>
        <taxon>Agaricales</taxon>
        <taxon>Agaricineae</taxon>
        <taxon>Crepidotaceae</taxon>
        <taxon>Crepidotus</taxon>
    </lineage>
</organism>
<evidence type="ECO:0000313" key="4">
    <source>
        <dbReference type="Proteomes" id="UP000807306"/>
    </source>
</evidence>
<proteinExistence type="predicted"/>
<keyword evidence="2" id="KW-0472">Membrane</keyword>
<evidence type="ECO:0008006" key="5">
    <source>
        <dbReference type="Google" id="ProtNLM"/>
    </source>
</evidence>
<feature type="transmembrane region" description="Helical" evidence="2">
    <location>
        <begin position="186"/>
        <end position="206"/>
    </location>
</feature>